<accession>A0A2C6L884</accession>
<dbReference type="VEuPathDB" id="ToxoDB:CSUI_002570"/>
<feature type="compositionally biased region" description="Low complexity" evidence="6">
    <location>
        <begin position="15"/>
        <end position="28"/>
    </location>
</feature>
<evidence type="ECO:0000256" key="6">
    <source>
        <dbReference type="SAM" id="MobiDB-lite"/>
    </source>
</evidence>
<dbReference type="GO" id="GO:0046872">
    <property type="term" value="F:metal ion binding"/>
    <property type="evidence" value="ECO:0007669"/>
    <property type="project" value="UniProtKB-KW"/>
</dbReference>
<dbReference type="GeneID" id="94425981"/>
<feature type="region of interest" description="Disordered" evidence="6">
    <location>
        <begin position="958"/>
        <end position="1031"/>
    </location>
</feature>
<keyword evidence="9" id="KW-1185">Reference proteome</keyword>
<evidence type="ECO:0000256" key="1">
    <source>
        <dbReference type="ARBA" id="ARBA00022723"/>
    </source>
</evidence>
<feature type="domain" description="PDEase" evidence="7">
    <location>
        <begin position="563"/>
        <end position="853"/>
    </location>
</feature>
<dbReference type="AlphaFoldDB" id="A0A2C6L884"/>
<feature type="non-terminal residue" evidence="8">
    <location>
        <position position="1"/>
    </location>
</feature>
<feature type="binding site" evidence="4">
    <location>
        <position position="828"/>
    </location>
    <ligand>
        <name>Zn(2+)</name>
        <dbReference type="ChEBI" id="CHEBI:29105"/>
        <label>1</label>
    </ligand>
</feature>
<dbReference type="InterPro" id="IPR002073">
    <property type="entry name" value="PDEase_catalytic_dom"/>
</dbReference>
<dbReference type="GO" id="GO:0007165">
    <property type="term" value="P:signal transduction"/>
    <property type="evidence" value="ECO:0007669"/>
    <property type="project" value="InterPro"/>
</dbReference>
<reference evidence="8 9" key="1">
    <citation type="journal article" date="2017" name="Int. J. Parasitol.">
        <title>The genome of the protozoan parasite Cystoisospora suis and a reverse vaccinology approach to identify vaccine candidates.</title>
        <authorList>
            <person name="Palmieri N."/>
            <person name="Shrestha A."/>
            <person name="Ruttkowski B."/>
            <person name="Beck T."/>
            <person name="Vogl C."/>
            <person name="Tomley F."/>
            <person name="Blake D.P."/>
            <person name="Joachim A."/>
        </authorList>
    </citation>
    <scope>NUCLEOTIDE SEQUENCE [LARGE SCALE GENOMIC DNA]</scope>
    <source>
        <strain evidence="8 9">Wien I</strain>
    </source>
</reference>
<feature type="binding site" evidence="4">
    <location>
        <position position="680"/>
    </location>
    <ligand>
        <name>Zn(2+)</name>
        <dbReference type="ChEBI" id="CHEBI:29105"/>
        <label>1</label>
    </ligand>
</feature>
<feature type="region of interest" description="Disordered" evidence="6">
    <location>
        <begin position="370"/>
        <end position="394"/>
    </location>
</feature>
<dbReference type="RefSeq" id="XP_067925250.1">
    <property type="nucleotide sequence ID" value="XM_068062770.1"/>
</dbReference>
<evidence type="ECO:0000313" key="9">
    <source>
        <dbReference type="Proteomes" id="UP000221165"/>
    </source>
</evidence>
<sequence>VHSLPWQSRSHVDSARSSGAGQGSRHSGVSSHSLPETKPKSIWLHALGRGGREYTRENAEAEEKSRFTLKNIFGIRWGRSATGNLLHPFWLTFDNEELEHQWKLKRCFCTASFSATRGARPLIPSPCSALSQPQFSSDLHTLYHLCGSGSGASSQFGAVSPSSCPSSFASVSLSSAKLYVACQAYCPQPGRDCHPRSRTRVGNHRPVSSLRCDSGRRRMAKIPSYHGGGVPMRLQCTDFPADELRKVHPSPSAGFQRSCNGCCKLHRPTPRSSQANALFGIPREETARFIKASPVEDAFHCITQSEALLSGQLYATEKSATLTEVLYNCIVYLTRAQIKLSLFDEHPTTDPFLFYLEGGSGTQQTDSEIARGEVGESERLVSVSSHRLGSRPGFGRRSLQLRQISNADSGPTHLSFLSEAGPGLFEYDSTRHHEAPLPASPPSGDVDQVPEPDASAEPVKHPGGEYHRRRRESGTRHVLEESRKAAYEIELCHECTLSKFASALATALEIPDPPPPVRFSFLNRFVPTRGFPRQQATRGFTGDAPELGEASGSQGQSTSSLGSIADVDGLVGLVNKLGSDWGLDLFDLSHQSSQMALMATGFGLRSRFLSQYEPLLHIRSLTWRNFLREVSERYRRNPYHNEQHGAAVAHMMVFLLRSCQVWNMYRPVQKLSIIVAALVHDVGHFGVNNNFVVNSGHPLAITYNDRSVLENFHSALAFRLMNFRSGDCNIAEALSFEERKELRRSIIELVLETDIFFHFEFVTRFRMRRQVSPFFKLLAEKPAQPVADIGNQLRSSVSSRSRTGINEDTDEDSKDLFALAKASIRGADIGHAALEWRQHYLYTKAVQTEFFNQAQWGNHYGLEGGTGGSLVVRLPWYWLHGELPTGPTAVREKGREVGTGWEFLDGKEGEDLRLEGVPLLRPRYHRRTKMPGGLHQLLMPASLRGACCCQRRQRRHEGLHSSDSHKYGSLEPHQGERTSVGQRCSVGGGTGGSSGQRLTDDGKLDKRFRLPDPVAGRPKGYGGRPQPEEYK</sequence>
<evidence type="ECO:0000256" key="2">
    <source>
        <dbReference type="ARBA" id="ARBA00022801"/>
    </source>
</evidence>
<feature type="region of interest" description="Disordered" evidence="6">
    <location>
        <begin position="533"/>
        <end position="560"/>
    </location>
</feature>
<keyword evidence="1 4" id="KW-0479">Metal-binding</keyword>
<comment type="cofactor">
    <cofactor evidence="5">
        <name>a divalent metal cation</name>
        <dbReference type="ChEBI" id="CHEBI:60240"/>
    </cofactor>
    <text evidence="5">Binds 2 divalent metal cations per subunit. Site 1 may preferentially bind zinc ions, while site 2 has a preference for magnesium and/or manganese ions.</text>
</comment>
<dbReference type="PROSITE" id="PS00126">
    <property type="entry name" value="PDEASE_I_1"/>
    <property type="match status" value="1"/>
</dbReference>
<dbReference type="CDD" id="cd00077">
    <property type="entry name" value="HDc"/>
    <property type="match status" value="1"/>
</dbReference>
<dbReference type="PANTHER" id="PTHR11347">
    <property type="entry name" value="CYCLIC NUCLEOTIDE PHOSPHODIESTERASE"/>
    <property type="match status" value="1"/>
</dbReference>
<feature type="binding site" evidence="4">
    <location>
        <position position="644"/>
    </location>
    <ligand>
        <name>Zn(2+)</name>
        <dbReference type="ChEBI" id="CHEBI:29105"/>
        <label>1</label>
    </ligand>
</feature>
<feature type="compositionally biased region" description="Low complexity" evidence="6">
    <location>
        <begin position="551"/>
        <end position="560"/>
    </location>
</feature>
<dbReference type="Pfam" id="PF00233">
    <property type="entry name" value="PDEase_I"/>
    <property type="match status" value="1"/>
</dbReference>
<feature type="binding site" evidence="4">
    <location>
        <position position="681"/>
    </location>
    <ligand>
        <name>Zn(2+)</name>
        <dbReference type="ChEBI" id="CHEBI:29105"/>
        <label>1</label>
    </ligand>
</feature>
<feature type="active site" description="Proton donor" evidence="3">
    <location>
        <position position="640"/>
    </location>
</feature>
<comment type="caution">
    <text evidence="8">The sequence shown here is derived from an EMBL/GenBank/DDBJ whole genome shotgun (WGS) entry which is preliminary data.</text>
</comment>
<keyword evidence="2 5" id="KW-0378">Hydrolase</keyword>
<comment type="similarity">
    <text evidence="5">Belongs to the cyclic nucleotide phosphodiesterase family.</text>
</comment>
<dbReference type="InterPro" id="IPR003607">
    <property type="entry name" value="HD/PDEase_dom"/>
</dbReference>
<dbReference type="Gene3D" id="1.10.1300.10">
    <property type="entry name" value="3'5'-cyclic nucleotide phosphodiesterase, catalytic domain"/>
    <property type="match status" value="1"/>
</dbReference>
<dbReference type="EC" id="3.1.4.-" evidence="5"/>
<proteinExistence type="inferred from homology"/>
<gene>
    <name evidence="8" type="ORF">CSUI_002570</name>
</gene>
<dbReference type="PROSITE" id="PS51845">
    <property type="entry name" value="PDEASE_I_2"/>
    <property type="match status" value="1"/>
</dbReference>
<feature type="compositionally biased region" description="Basic and acidic residues" evidence="6">
    <location>
        <begin position="998"/>
        <end position="1010"/>
    </location>
</feature>
<dbReference type="GO" id="GO:0004114">
    <property type="term" value="F:3',5'-cyclic-nucleotide phosphodiesterase activity"/>
    <property type="evidence" value="ECO:0007669"/>
    <property type="project" value="InterPro"/>
</dbReference>
<feature type="region of interest" description="Disordered" evidence="6">
    <location>
        <begin position="1"/>
        <end position="36"/>
    </location>
</feature>
<evidence type="ECO:0000256" key="5">
    <source>
        <dbReference type="RuleBase" id="RU363067"/>
    </source>
</evidence>
<protein>
    <recommendedName>
        <fullName evidence="5">Phosphodiesterase</fullName>
        <ecNumber evidence="5">3.1.4.-</ecNumber>
    </recommendedName>
</protein>
<dbReference type="InterPro" id="IPR023174">
    <property type="entry name" value="PDEase_CS"/>
</dbReference>
<feature type="compositionally biased region" description="Basic and acidic residues" evidence="6">
    <location>
        <begin position="458"/>
        <end position="477"/>
    </location>
</feature>
<evidence type="ECO:0000259" key="7">
    <source>
        <dbReference type="PROSITE" id="PS51845"/>
    </source>
</evidence>
<feature type="compositionally biased region" description="Basic and acidic residues" evidence="6">
    <location>
        <begin position="958"/>
        <end position="976"/>
    </location>
</feature>
<dbReference type="InterPro" id="IPR023088">
    <property type="entry name" value="PDEase"/>
</dbReference>
<dbReference type="SUPFAM" id="SSF109604">
    <property type="entry name" value="HD-domain/PDEase-like"/>
    <property type="match status" value="1"/>
</dbReference>
<feature type="region of interest" description="Disordered" evidence="6">
    <location>
        <begin position="432"/>
        <end position="477"/>
    </location>
</feature>
<evidence type="ECO:0000256" key="3">
    <source>
        <dbReference type="PIRSR" id="PIRSR623088-1"/>
    </source>
</evidence>
<feature type="binding site" evidence="4">
    <location>
        <position position="681"/>
    </location>
    <ligand>
        <name>Zn(2+)</name>
        <dbReference type="ChEBI" id="CHEBI:29105"/>
        <label>2</label>
    </ligand>
</feature>
<dbReference type="EMBL" id="MIGC01001076">
    <property type="protein sequence ID" value="PHJ23575.1"/>
    <property type="molecule type" value="Genomic_DNA"/>
</dbReference>
<name>A0A2C6L884_9APIC</name>
<dbReference type="OrthoDB" id="333454at2759"/>
<evidence type="ECO:0000256" key="4">
    <source>
        <dbReference type="PIRSR" id="PIRSR623088-3"/>
    </source>
</evidence>
<dbReference type="Proteomes" id="UP000221165">
    <property type="component" value="Unassembled WGS sequence"/>
</dbReference>
<feature type="compositionally biased region" description="Basic and acidic residues" evidence="6">
    <location>
        <begin position="370"/>
        <end position="379"/>
    </location>
</feature>
<dbReference type="PRINTS" id="PR00387">
    <property type="entry name" value="PDIESTERASE1"/>
</dbReference>
<organism evidence="8 9">
    <name type="scientific">Cystoisospora suis</name>
    <dbReference type="NCBI Taxonomy" id="483139"/>
    <lineage>
        <taxon>Eukaryota</taxon>
        <taxon>Sar</taxon>
        <taxon>Alveolata</taxon>
        <taxon>Apicomplexa</taxon>
        <taxon>Conoidasida</taxon>
        <taxon>Coccidia</taxon>
        <taxon>Eucoccidiorida</taxon>
        <taxon>Eimeriorina</taxon>
        <taxon>Sarcocystidae</taxon>
        <taxon>Cystoisospora</taxon>
    </lineage>
</organism>
<dbReference type="InterPro" id="IPR036971">
    <property type="entry name" value="PDEase_catalytic_dom_sf"/>
</dbReference>
<evidence type="ECO:0000313" key="8">
    <source>
        <dbReference type="EMBL" id="PHJ23575.1"/>
    </source>
</evidence>